<organism evidence="1 2">
    <name type="scientific">Sulfurimonas xiamenensis</name>
    <dbReference type="NCBI Taxonomy" id="2590021"/>
    <lineage>
        <taxon>Bacteria</taxon>
        <taxon>Pseudomonadati</taxon>
        <taxon>Campylobacterota</taxon>
        <taxon>Epsilonproteobacteria</taxon>
        <taxon>Campylobacterales</taxon>
        <taxon>Sulfurimonadaceae</taxon>
        <taxon>Sulfurimonas</taxon>
    </lineage>
</organism>
<dbReference type="RefSeq" id="WP_152299131.1">
    <property type="nucleotide sequence ID" value="NZ_CP041166.1"/>
</dbReference>
<dbReference type="Proteomes" id="UP000326061">
    <property type="component" value="Chromosome"/>
</dbReference>
<protein>
    <recommendedName>
        <fullName evidence="3">SIR2-like domain-containing protein</fullName>
    </recommendedName>
</protein>
<sequence length="898" mass="106121">MDKHIKSIIEANNDNRLAIFVGAGVSKSSDTFSNKMPLWNNIIDELKNDLEGTGEQDYLKLAQLYYLEFGEYLYYDKLKKLFNTTLEPSNIHKLIFEIRPQCVITTNWDKLLDKTVADNAFMYDVIVSDKDLVKSTTQKKLIKMHGDFEHHNIVFKEDDYLNYTYDFPLIENFIKSVLSTHTVLFIGYSYGDYNLKQITKWIQSFSKVKPPAYLLSLNHNKSEIKYLENHGITSLVLDDEINDKNKRVENFLTRIKTQYQESKYINDGDIINYFYDKLLPFDNLNTLLPEQIQKIFKKIYLNYQEKFIVLNFINLNNSDIYYKNFQIFLSALDKNEIDDKFLKEYKYKLDKVFEILSKAGIGGIMINDKEYYPFTCELYSGTSINNILEFKFETNTAKNDLEKAFILYQLGNNEDSYYFYEDILKQCLKSKNYITLFLSMFNRNTLLKHLKYDFKIDYKKYQDILEYDIEEKYDDVPNNVKKAISPIIAIFKDFNFIYSFAFNISSLLKAKENSKRTVESGGTVFSSNSSEAEIRHKNLLYFVLGNGFAIEKYTEFKTIIEYFINISITRQVQESDIVLNKLELYSSIKYIKENDLKIIFEPYLKKESEKRLVIDNALEEYLFNSLHNITKHIEAEETKIFPTFEEYWKKTVFLLSISKINQNRLDSIIDNFMTILNLSKNSISVYQSINAFLAYQYNLYQSTIDDNRLINLLEILLNKIICKNYNGHELIAIKNNYISNLYGVLKINKDAIFSNNILVDKLILELNSWTNEQKIEISKYFLISLFYISSTLIKKKIKKFISDIKYESIEDNYEKLDFELFLLSNDFVSIDIQKLITSIDIEIEKYRDGKSMSTALYTLKQRLEYLTKQKNIVEFESLLNELIQLIYNFESKNNNSFF</sequence>
<gene>
    <name evidence="1" type="ORF">FJR47_03780</name>
</gene>
<dbReference type="InterPro" id="IPR029035">
    <property type="entry name" value="DHS-like_NAD/FAD-binding_dom"/>
</dbReference>
<name>A0AAJ4A370_9BACT</name>
<dbReference type="Gene3D" id="3.40.50.1220">
    <property type="entry name" value="TPP-binding domain"/>
    <property type="match status" value="1"/>
</dbReference>
<dbReference type="SUPFAM" id="SSF52467">
    <property type="entry name" value="DHS-like NAD/FAD-binding domain"/>
    <property type="match status" value="1"/>
</dbReference>
<dbReference type="AlphaFoldDB" id="A0AAJ4A370"/>
<dbReference type="Pfam" id="PF13289">
    <property type="entry name" value="SIR2_2"/>
    <property type="match status" value="1"/>
</dbReference>
<evidence type="ECO:0000313" key="1">
    <source>
        <dbReference type="EMBL" id="QFR43068.1"/>
    </source>
</evidence>
<dbReference type="KEGG" id="suln:FJR47_03780"/>
<dbReference type="EMBL" id="CP041166">
    <property type="protein sequence ID" value="QFR43068.1"/>
    <property type="molecule type" value="Genomic_DNA"/>
</dbReference>
<evidence type="ECO:0000313" key="2">
    <source>
        <dbReference type="Proteomes" id="UP000326061"/>
    </source>
</evidence>
<keyword evidence="2" id="KW-1185">Reference proteome</keyword>
<reference evidence="2" key="1">
    <citation type="submission" date="2019-06" db="EMBL/GenBank/DDBJ databases">
        <title>Sulfurimonas gotlandica sp. nov., a chemoautotrophic and psychrotolerant epsilonproteobacterium isolated from a pelagic redoxcline, and an emended description of the genus Sulfurimonas.</title>
        <authorList>
            <person name="Wang S."/>
            <person name="Jiang L."/>
            <person name="Shao Z."/>
        </authorList>
    </citation>
    <scope>NUCLEOTIDE SEQUENCE [LARGE SCALE GENOMIC DNA]</scope>
    <source>
        <strain evidence="2">1-1N</strain>
    </source>
</reference>
<accession>A0AAJ4A370</accession>
<evidence type="ECO:0008006" key="3">
    <source>
        <dbReference type="Google" id="ProtNLM"/>
    </source>
</evidence>
<proteinExistence type="predicted"/>